<dbReference type="InterPro" id="IPR011330">
    <property type="entry name" value="Glyco_hydro/deAcase_b/a-brl"/>
</dbReference>
<keyword evidence="2 3" id="KW-0119">Carbohydrate metabolism</keyword>
<evidence type="ECO:0000259" key="4">
    <source>
        <dbReference type="Pfam" id="PF03065"/>
    </source>
</evidence>
<evidence type="ECO:0000256" key="1">
    <source>
        <dbReference type="ARBA" id="ARBA00006821"/>
    </source>
</evidence>
<dbReference type="InterPro" id="IPR027291">
    <property type="entry name" value="Glyco_hydro_38_N_sf"/>
</dbReference>
<comment type="caution">
    <text evidence="5">The sequence shown here is derived from an EMBL/GenBank/DDBJ whole genome shotgun (WGS) entry which is preliminary data.</text>
</comment>
<evidence type="ECO:0000313" key="6">
    <source>
        <dbReference type="Proteomes" id="UP000741360"/>
    </source>
</evidence>
<proteinExistence type="inferred from homology"/>
<evidence type="ECO:0000256" key="2">
    <source>
        <dbReference type="ARBA" id="ARBA00023277"/>
    </source>
</evidence>
<accession>A0A932GN64</accession>
<evidence type="ECO:0000313" key="5">
    <source>
        <dbReference type="EMBL" id="MBI3014233.1"/>
    </source>
</evidence>
<dbReference type="EMBL" id="JACPSX010000068">
    <property type="protein sequence ID" value="MBI3014233.1"/>
    <property type="molecule type" value="Genomic_DNA"/>
</dbReference>
<dbReference type="Gene3D" id="3.20.110.10">
    <property type="entry name" value="Glycoside hydrolase 38, N terminal domain"/>
    <property type="match status" value="1"/>
</dbReference>
<reference evidence="5" key="1">
    <citation type="submission" date="2020-07" db="EMBL/GenBank/DDBJ databases">
        <title>Huge and variable diversity of episymbiotic CPR bacteria and DPANN archaea in groundwater ecosystems.</title>
        <authorList>
            <person name="He C.Y."/>
            <person name="Keren R."/>
            <person name="Whittaker M."/>
            <person name="Farag I.F."/>
            <person name="Doudna J."/>
            <person name="Cate J.H.D."/>
            <person name="Banfield J.F."/>
        </authorList>
    </citation>
    <scope>NUCLEOTIDE SEQUENCE</scope>
    <source>
        <strain evidence="5">NC_groundwater_717_Ag_S-0.2um_59_8</strain>
    </source>
</reference>
<name>A0A932GN64_UNCTE</name>
<gene>
    <name evidence="5" type="ORF">HYY65_04000</name>
</gene>
<dbReference type="Proteomes" id="UP000741360">
    <property type="component" value="Unassembled WGS sequence"/>
</dbReference>
<feature type="domain" description="Glycoside hydrolase family 57 N-terminal" evidence="4">
    <location>
        <begin position="7"/>
        <end position="425"/>
    </location>
</feature>
<dbReference type="InterPro" id="IPR004300">
    <property type="entry name" value="Glyco_hydro_57_N"/>
</dbReference>
<dbReference type="CDD" id="cd10796">
    <property type="entry name" value="GH57N_APU"/>
    <property type="match status" value="1"/>
</dbReference>
<dbReference type="PANTHER" id="PTHR36306:SF1">
    <property type="entry name" value="ALPHA-AMYLASE-RELATED"/>
    <property type="match status" value="1"/>
</dbReference>
<protein>
    <recommendedName>
        <fullName evidence="4">Glycoside hydrolase family 57 N-terminal domain-containing protein</fullName>
    </recommendedName>
</protein>
<dbReference type="Pfam" id="PF03065">
    <property type="entry name" value="Glyco_hydro_57"/>
    <property type="match status" value="1"/>
</dbReference>
<dbReference type="PANTHER" id="PTHR36306">
    <property type="entry name" value="ALPHA-AMYLASE-RELATED-RELATED"/>
    <property type="match status" value="1"/>
</dbReference>
<dbReference type="GO" id="GO:0003824">
    <property type="term" value="F:catalytic activity"/>
    <property type="evidence" value="ECO:0007669"/>
    <property type="project" value="InterPro"/>
</dbReference>
<sequence length="440" mass="51065">MSPLAVAFVWHMHQPYYTDPVSRTALLPWARLHSTRSYYDMASLLEEFADVRVTFNLVPSLLRQIEQYSRQEIHDPFRDVAEIPASDLEIRHKIFLLRFFFYANRETMVDPYPRYRELLSQRGRHHQEKEVESRIREFSVQDYRDLQVWFNLTWMGFQARKKIPELNDLFEKGARFSEEDKRLVLEAQDRIVAEVIPLYRKLADQGRIELTTSPFYHPILPLLIDTGSARRALLNLPLPAPFRYPQDAEAQIRRAVQFHQDLFGKPPRGLWPSEGSVCPELIPILTEAGLQWTATDEEILIHSLGAGRYRSESLYQPYRVSHQGREISIIFRDKTLSNLISFSYSRRPSRDAAADLRNHLQGIESRLGSAEHPPLCAIILDGENPWEYYPGGGEEFLRLVYSSLTGNLRTTTVSAYLEQYPAQETLPTLFTGSWIGPARI</sequence>
<dbReference type="InterPro" id="IPR052046">
    <property type="entry name" value="GH57_Enzymes"/>
</dbReference>
<dbReference type="SUPFAM" id="SSF88713">
    <property type="entry name" value="Glycoside hydrolase/deacetylase"/>
    <property type="match status" value="1"/>
</dbReference>
<organism evidence="5 6">
    <name type="scientific">Tectimicrobiota bacterium</name>
    <dbReference type="NCBI Taxonomy" id="2528274"/>
    <lineage>
        <taxon>Bacteria</taxon>
        <taxon>Pseudomonadati</taxon>
        <taxon>Nitrospinota/Tectimicrobiota group</taxon>
        <taxon>Candidatus Tectimicrobiota</taxon>
    </lineage>
</organism>
<dbReference type="GO" id="GO:0005975">
    <property type="term" value="P:carbohydrate metabolic process"/>
    <property type="evidence" value="ECO:0007669"/>
    <property type="project" value="InterPro"/>
</dbReference>
<evidence type="ECO:0000256" key="3">
    <source>
        <dbReference type="RuleBase" id="RU361196"/>
    </source>
</evidence>
<dbReference type="AlphaFoldDB" id="A0A932GN64"/>
<comment type="similarity">
    <text evidence="1 3">Belongs to the glycosyl hydrolase 57 family.</text>
</comment>